<dbReference type="PROSITE" id="PS50059">
    <property type="entry name" value="FKBP_PPIASE"/>
    <property type="match status" value="1"/>
</dbReference>
<keyword evidence="7" id="KW-0732">Signal</keyword>
<dbReference type="FunFam" id="3.10.50.40:FF:000006">
    <property type="entry name" value="Peptidyl-prolyl cis-trans isomerase"/>
    <property type="match status" value="1"/>
</dbReference>
<dbReference type="InterPro" id="IPR001179">
    <property type="entry name" value="PPIase_FKBP_dom"/>
</dbReference>
<evidence type="ECO:0000313" key="9">
    <source>
        <dbReference type="EMBL" id="KAJ5130365.1"/>
    </source>
</evidence>
<dbReference type="PANTHER" id="PTHR45779">
    <property type="entry name" value="PEPTIDYLPROLYL ISOMERASE"/>
    <property type="match status" value="1"/>
</dbReference>
<dbReference type="Pfam" id="PF00254">
    <property type="entry name" value="FKBP_C"/>
    <property type="match status" value="1"/>
</dbReference>
<evidence type="ECO:0000256" key="7">
    <source>
        <dbReference type="SAM" id="SignalP"/>
    </source>
</evidence>
<keyword evidence="5 6" id="KW-0413">Isomerase</keyword>
<evidence type="ECO:0000256" key="5">
    <source>
        <dbReference type="ARBA" id="ARBA00023235"/>
    </source>
</evidence>
<protein>
    <recommendedName>
        <fullName evidence="3 6">peptidylprolyl isomerase</fullName>
        <ecNumber evidence="3 6">5.2.1.8</ecNumber>
    </recommendedName>
</protein>
<organism evidence="9 10">
    <name type="scientific">Penicillium bovifimosum</name>
    <dbReference type="NCBI Taxonomy" id="126998"/>
    <lineage>
        <taxon>Eukaryota</taxon>
        <taxon>Fungi</taxon>
        <taxon>Dikarya</taxon>
        <taxon>Ascomycota</taxon>
        <taxon>Pezizomycotina</taxon>
        <taxon>Eurotiomycetes</taxon>
        <taxon>Eurotiomycetidae</taxon>
        <taxon>Eurotiales</taxon>
        <taxon>Aspergillaceae</taxon>
        <taxon>Penicillium</taxon>
    </lineage>
</organism>
<dbReference type="GeneID" id="81406318"/>
<dbReference type="Gene3D" id="3.10.50.40">
    <property type="match status" value="1"/>
</dbReference>
<dbReference type="InterPro" id="IPR046357">
    <property type="entry name" value="PPIase_dom_sf"/>
</dbReference>
<dbReference type="Proteomes" id="UP001149079">
    <property type="component" value="Unassembled WGS sequence"/>
</dbReference>
<proteinExistence type="predicted"/>
<dbReference type="RefSeq" id="XP_056520744.1">
    <property type="nucleotide sequence ID" value="XM_056667148.1"/>
</dbReference>
<keyword evidence="4 6" id="KW-0697">Rotamase</keyword>
<keyword evidence="10" id="KW-1185">Reference proteome</keyword>
<evidence type="ECO:0000256" key="1">
    <source>
        <dbReference type="ARBA" id="ARBA00000971"/>
    </source>
</evidence>
<evidence type="ECO:0000256" key="2">
    <source>
        <dbReference type="ARBA" id="ARBA00002388"/>
    </source>
</evidence>
<dbReference type="EC" id="5.2.1.8" evidence="3 6"/>
<reference evidence="9" key="1">
    <citation type="submission" date="2022-11" db="EMBL/GenBank/DDBJ databases">
        <authorList>
            <person name="Petersen C."/>
        </authorList>
    </citation>
    <scope>NUCLEOTIDE SEQUENCE</scope>
    <source>
        <strain evidence="9">IBT 22155</strain>
    </source>
</reference>
<evidence type="ECO:0000256" key="3">
    <source>
        <dbReference type="ARBA" id="ARBA00013194"/>
    </source>
</evidence>
<evidence type="ECO:0000313" key="10">
    <source>
        <dbReference type="Proteomes" id="UP001149079"/>
    </source>
</evidence>
<comment type="catalytic activity">
    <reaction evidence="1 6">
        <text>[protein]-peptidylproline (omega=180) = [protein]-peptidylproline (omega=0)</text>
        <dbReference type="Rhea" id="RHEA:16237"/>
        <dbReference type="Rhea" id="RHEA-COMP:10747"/>
        <dbReference type="Rhea" id="RHEA-COMP:10748"/>
        <dbReference type="ChEBI" id="CHEBI:83833"/>
        <dbReference type="ChEBI" id="CHEBI:83834"/>
        <dbReference type="EC" id="5.2.1.8"/>
    </reaction>
</comment>
<feature type="domain" description="PPIase FKBP-type" evidence="8">
    <location>
        <begin position="37"/>
        <end position="125"/>
    </location>
</feature>
<dbReference type="OrthoDB" id="1902587at2759"/>
<dbReference type="EMBL" id="JAPQKL010000005">
    <property type="protein sequence ID" value="KAJ5130365.1"/>
    <property type="molecule type" value="Genomic_DNA"/>
</dbReference>
<dbReference type="SUPFAM" id="SSF54534">
    <property type="entry name" value="FKBP-like"/>
    <property type="match status" value="1"/>
</dbReference>
<dbReference type="GO" id="GO:0003755">
    <property type="term" value="F:peptidyl-prolyl cis-trans isomerase activity"/>
    <property type="evidence" value="ECO:0007669"/>
    <property type="project" value="UniProtKB-KW"/>
</dbReference>
<evidence type="ECO:0000259" key="8">
    <source>
        <dbReference type="PROSITE" id="PS50059"/>
    </source>
</evidence>
<dbReference type="PANTHER" id="PTHR45779:SF7">
    <property type="entry name" value="PEPTIDYLPROLYL ISOMERASE"/>
    <property type="match status" value="1"/>
</dbReference>
<gene>
    <name evidence="9" type="ORF">N7515_006404</name>
</gene>
<name>A0A9W9GUK3_9EURO</name>
<dbReference type="GO" id="GO:0005783">
    <property type="term" value="C:endoplasmic reticulum"/>
    <property type="evidence" value="ECO:0007669"/>
    <property type="project" value="TreeGrafter"/>
</dbReference>
<sequence length="131" mass="14059">MRLITILVATLGSLAAAADLGIEVTHPVDCERKTVNGDKVSMHYRGTLQADGSEFDSSYKRNSPLTFALGTGRVIKGWDQGLLDMCIGEKRTLTIPPEFGYGSRSMGPIPAGSTLIFETELVGIDGVKDEL</sequence>
<evidence type="ECO:0000256" key="6">
    <source>
        <dbReference type="PROSITE-ProRule" id="PRU00277"/>
    </source>
</evidence>
<dbReference type="InterPro" id="IPR044609">
    <property type="entry name" value="FKBP2/11"/>
</dbReference>
<comment type="caution">
    <text evidence="9">The sequence shown here is derived from an EMBL/GenBank/DDBJ whole genome shotgun (WGS) entry which is preliminary data.</text>
</comment>
<comment type="function">
    <text evidence="2">PPIases accelerate the folding of proteins. It catalyzes the cis-trans isomerization of proline imidic peptide bonds in oligopeptides.</text>
</comment>
<accession>A0A9W9GUK3</accession>
<reference evidence="9" key="2">
    <citation type="journal article" date="2023" name="IMA Fungus">
        <title>Comparative genomic study of the Penicillium genus elucidates a diverse pangenome and 15 lateral gene transfer events.</title>
        <authorList>
            <person name="Petersen C."/>
            <person name="Sorensen T."/>
            <person name="Nielsen M.R."/>
            <person name="Sondergaard T.E."/>
            <person name="Sorensen J.L."/>
            <person name="Fitzpatrick D.A."/>
            <person name="Frisvad J.C."/>
            <person name="Nielsen K.L."/>
        </authorList>
    </citation>
    <scope>NUCLEOTIDE SEQUENCE</scope>
    <source>
        <strain evidence="9">IBT 22155</strain>
    </source>
</reference>
<dbReference type="AlphaFoldDB" id="A0A9W9GUK3"/>
<feature type="chain" id="PRO_5040813690" description="peptidylprolyl isomerase" evidence="7">
    <location>
        <begin position="18"/>
        <end position="131"/>
    </location>
</feature>
<evidence type="ECO:0000256" key="4">
    <source>
        <dbReference type="ARBA" id="ARBA00023110"/>
    </source>
</evidence>
<feature type="signal peptide" evidence="7">
    <location>
        <begin position="1"/>
        <end position="17"/>
    </location>
</feature>